<dbReference type="PANTHER" id="PTHR48048">
    <property type="entry name" value="GLYCOSYLTRANSFERASE"/>
    <property type="match status" value="1"/>
</dbReference>
<protein>
    <submittedName>
        <fullName evidence="2">Uncharacterized protein</fullName>
    </submittedName>
</protein>
<evidence type="ECO:0000313" key="2">
    <source>
        <dbReference type="EMBL" id="KAH8506964.1"/>
    </source>
</evidence>
<proteinExistence type="inferred from homology"/>
<sequence length="174" mass="19229">MKKAELVLIPIPARGHIVSAVEIAKLLVQRDDRLSTTIFIYPSRNPVATKYNESLAASTLPDRLRVIILPSAESSDTKPPKQFITSVYEGQKPLFREYVSKIKTQSELSPDSPQFAGFIFDAYATGLKDLANEFDVPWYALCASDAAYLGCVLHLKDLHDEQGVDLTELGNSDA</sequence>
<organism evidence="2 3">
    <name type="scientific">Populus deltoides</name>
    <name type="common">Eastern poplar</name>
    <name type="synonym">Eastern cottonwood</name>
    <dbReference type="NCBI Taxonomy" id="3696"/>
    <lineage>
        <taxon>Eukaryota</taxon>
        <taxon>Viridiplantae</taxon>
        <taxon>Streptophyta</taxon>
        <taxon>Embryophyta</taxon>
        <taxon>Tracheophyta</taxon>
        <taxon>Spermatophyta</taxon>
        <taxon>Magnoliopsida</taxon>
        <taxon>eudicotyledons</taxon>
        <taxon>Gunneridae</taxon>
        <taxon>Pentapetalae</taxon>
        <taxon>rosids</taxon>
        <taxon>fabids</taxon>
        <taxon>Malpighiales</taxon>
        <taxon>Salicaceae</taxon>
        <taxon>Saliceae</taxon>
        <taxon>Populus</taxon>
    </lineage>
</organism>
<dbReference type="SUPFAM" id="SSF53756">
    <property type="entry name" value="UDP-Glycosyltransferase/glycogen phosphorylase"/>
    <property type="match status" value="1"/>
</dbReference>
<accession>A0A8T2YP24</accession>
<comment type="similarity">
    <text evidence="1">Belongs to the UDP-glycosyltransferase family.</text>
</comment>
<dbReference type="Gene3D" id="3.40.50.2000">
    <property type="entry name" value="Glycogen Phosphorylase B"/>
    <property type="match status" value="1"/>
</dbReference>
<dbReference type="EMBL" id="JACEGQ020000006">
    <property type="protein sequence ID" value="KAH8506964.1"/>
    <property type="molecule type" value="Genomic_DNA"/>
</dbReference>
<dbReference type="PANTHER" id="PTHR48048:SF45">
    <property type="entry name" value="GLYCOSYLTRANSFERASE"/>
    <property type="match status" value="1"/>
</dbReference>
<evidence type="ECO:0000313" key="3">
    <source>
        <dbReference type="Proteomes" id="UP000807159"/>
    </source>
</evidence>
<dbReference type="InterPro" id="IPR050481">
    <property type="entry name" value="UDP-glycosyltransf_plant"/>
</dbReference>
<name>A0A8T2YP24_POPDE</name>
<reference evidence="2" key="1">
    <citation type="journal article" date="2021" name="J. Hered.">
        <title>Genome Assembly of Salicaceae Populus deltoides (Eastern Cottonwood) I-69 Based on Nanopore Sequencing and Hi-C Technologies.</title>
        <authorList>
            <person name="Bai S."/>
            <person name="Wu H."/>
            <person name="Zhang J."/>
            <person name="Pan Z."/>
            <person name="Zhao W."/>
            <person name="Li Z."/>
            <person name="Tong C."/>
        </authorList>
    </citation>
    <scope>NUCLEOTIDE SEQUENCE</scope>
    <source>
        <tissue evidence="2">Leaf</tissue>
    </source>
</reference>
<dbReference type="AlphaFoldDB" id="A0A8T2YP24"/>
<feature type="non-terminal residue" evidence="2">
    <location>
        <position position="174"/>
    </location>
</feature>
<evidence type="ECO:0000256" key="1">
    <source>
        <dbReference type="ARBA" id="ARBA00009995"/>
    </source>
</evidence>
<dbReference type="Proteomes" id="UP000807159">
    <property type="component" value="Chromosome 6"/>
</dbReference>
<dbReference type="GO" id="GO:0035251">
    <property type="term" value="F:UDP-glucosyltransferase activity"/>
    <property type="evidence" value="ECO:0007669"/>
    <property type="project" value="InterPro"/>
</dbReference>
<keyword evidence="3" id="KW-1185">Reference proteome</keyword>
<comment type="caution">
    <text evidence="2">The sequence shown here is derived from an EMBL/GenBank/DDBJ whole genome shotgun (WGS) entry which is preliminary data.</text>
</comment>
<gene>
    <name evidence="2" type="ORF">H0E87_013689</name>
</gene>